<evidence type="ECO:0000313" key="1">
    <source>
        <dbReference type="EMBL" id="MTE18814.1"/>
    </source>
</evidence>
<sequence>MRRRHFLTATTGTTAAAVPLVAAARPSSVGTSDVIRLREGLETLTTLDHTRGGHESLERAALSGAAQALGMQERAASQRVRQRLFGVAADYTAAAAWSAIDARHRKQAQQYLDRALYLSRMSRNHTAELRVWNSYAMLARESGDYTQVVDAAQAAQTTTAARRDPFFASLAHARTATGHAYLGDRQAALRSLGYAEEALAKADLQTSRPSWAVFYGPGELYGLTSIIHGRLGDPARAEAASHKDLAATPARFRRNRAMGTAWLALAQLHQRDVEQACATAETVFDLMEGDPLPGRMRSLLGDFHRDLITIAPDSAAAREWADRHRTEWTLA</sequence>
<dbReference type="AlphaFoldDB" id="A0A6G2B9B1"/>
<dbReference type="SUPFAM" id="SSF48452">
    <property type="entry name" value="TPR-like"/>
    <property type="match status" value="1"/>
</dbReference>
<evidence type="ECO:0000313" key="2">
    <source>
        <dbReference type="Proteomes" id="UP000473014"/>
    </source>
</evidence>
<dbReference type="InterPro" id="IPR011990">
    <property type="entry name" value="TPR-like_helical_dom_sf"/>
</dbReference>
<proteinExistence type="predicted"/>
<dbReference type="Proteomes" id="UP000473014">
    <property type="component" value="Unassembled WGS sequence"/>
</dbReference>
<organism evidence="1 2">
    <name type="scientific">Streptomyces taklimakanensis</name>
    <dbReference type="NCBI Taxonomy" id="2569853"/>
    <lineage>
        <taxon>Bacteria</taxon>
        <taxon>Bacillati</taxon>
        <taxon>Actinomycetota</taxon>
        <taxon>Actinomycetes</taxon>
        <taxon>Kitasatosporales</taxon>
        <taxon>Streptomycetaceae</taxon>
        <taxon>Streptomyces</taxon>
    </lineage>
</organism>
<name>A0A6G2B9B1_9ACTN</name>
<evidence type="ECO:0008006" key="3">
    <source>
        <dbReference type="Google" id="ProtNLM"/>
    </source>
</evidence>
<reference evidence="1 2" key="1">
    <citation type="submission" date="2019-11" db="EMBL/GenBank/DDBJ databases">
        <authorList>
            <person name="Yuan L."/>
        </authorList>
    </citation>
    <scope>NUCLEOTIDE SEQUENCE [LARGE SCALE GENOMIC DNA]</scope>
    <source>
        <strain evidence="1 2">TRM43335</strain>
    </source>
</reference>
<keyword evidence="2" id="KW-1185">Reference proteome</keyword>
<gene>
    <name evidence="1" type="ORF">F0L17_06625</name>
</gene>
<dbReference type="EMBL" id="WIXO01000001">
    <property type="protein sequence ID" value="MTE18814.1"/>
    <property type="molecule type" value="Genomic_DNA"/>
</dbReference>
<protein>
    <recommendedName>
        <fullName evidence="3">Transcriptional regulator</fullName>
    </recommendedName>
</protein>
<accession>A0A6G2B9B1</accession>
<comment type="caution">
    <text evidence="1">The sequence shown here is derived from an EMBL/GenBank/DDBJ whole genome shotgun (WGS) entry which is preliminary data.</text>
</comment>